<name>A0A7G1KMC8_9NOCA</name>
<dbReference type="PANTHER" id="PTHR43194:SF2">
    <property type="entry name" value="PEROXISOMAL MEMBRANE PROTEIN LPX1"/>
    <property type="match status" value="1"/>
</dbReference>
<dbReference type="PRINTS" id="PR00412">
    <property type="entry name" value="EPOXHYDRLASE"/>
</dbReference>
<evidence type="ECO:0000259" key="1">
    <source>
        <dbReference type="Pfam" id="PF00561"/>
    </source>
</evidence>
<gene>
    <name evidence="2" type="primary">ephC</name>
    <name evidence="2" type="ORF">NWFMUON74_29110</name>
</gene>
<dbReference type="Pfam" id="PF00561">
    <property type="entry name" value="Abhydrolase_1"/>
    <property type="match status" value="1"/>
</dbReference>
<dbReference type="InterPro" id="IPR050228">
    <property type="entry name" value="Carboxylesterase_BioH"/>
</dbReference>
<proteinExistence type="predicted"/>
<dbReference type="GO" id="GO:0016787">
    <property type="term" value="F:hydrolase activity"/>
    <property type="evidence" value="ECO:0007669"/>
    <property type="project" value="UniProtKB-KW"/>
</dbReference>
<dbReference type="InterPro" id="IPR029058">
    <property type="entry name" value="AB_hydrolase_fold"/>
</dbReference>
<sequence length="292" mass="31071">MGRVEFTEIVVETDRLDFPALAAGAGPTVVCWHGFPDHPATFAPLAEHLVAAGRRVVAPFLRGHHPATANALTYADGITLAADAAAVAAALDSDGVDMIGHDIGAGMVARVAAAWPQRLRRGVTLAVPPPATMRGLFTDPAQLRRLFYMWLFQLSGVAEAVLAANRDLIDYLWSTWSPGLDPGDHRERVHALYGDPATIANVLRIYRANFDTSLHDPQLAVLAATTEAPAGVPLLVLAGADDGCITAEHFDTAHAGLHPGSRVEILSGAGHFLHLERPDAVARLATEWFDAV</sequence>
<dbReference type="KEGG" id="nwl:NWFMUON74_29110"/>
<dbReference type="Proteomes" id="UP000516173">
    <property type="component" value="Chromosome"/>
</dbReference>
<dbReference type="InterPro" id="IPR000639">
    <property type="entry name" value="Epox_hydrolase-like"/>
</dbReference>
<dbReference type="SUPFAM" id="SSF53474">
    <property type="entry name" value="alpha/beta-Hydrolases"/>
    <property type="match status" value="1"/>
</dbReference>
<feature type="domain" description="AB hydrolase-1" evidence="1">
    <location>
        <begin position="27"/>
        <end position="278"/>
    </location>
</feature>
<evidence type="ECO:0000313" key="2">
    <source>
        <dbReference type="EMBL" id="BCK55139.1"/>
    </source>
</evidence>
<evidence type="ECO:0000313" key="3">
    <source>
        <dbReference type="Proteomes" id="UP000516173"/>
    </source>
</evidence>
<organism evidence="2 3">
    <name type="scientific">Nocardia wallacei</name>
    <dbReference type="NCBI Taxonomy" id="480035"/>
    <lineage>
        <taxon>Bacteria</taxon>
        <taxon>Bacillati</taxon>
        <taxon>Actinomycetota</taxon>
        <taxon>Actinomycetes</taxon>
        <taxon>Mycobacteriales</taxon>
        <taxon>Nocardiaceae</taxon>
        <taxon>Nocardia</taxon>
    </lineage>
</organism>
<dbReference type="PANTHER" id="PTHR43194">
    <property type="entry name" value="HYDROLASE ALPHA/BETA FOLD FAMILY"/>
    <property type="match status" value="1"/>
</dbReference>
<dbReference type="EMBL" id="AP023396">
    <property type="protein sequence ID" value="BCK55139.1"/>
    <property type="molecule type" value="Genomic_DNA"/>
</dbReference>
<keyword evidence="2" id="KW-0378">Hydrolase</keyword>
<dbReference type="AlphaFoldDB" id="A0A7G1KMC8"/>
<keyword evidence="3" id="KW-1185">Reference proteome</keyword>
<accession>A0A7G1KMC8</accession>
<dbReference type="InterPro" id="IPR000073">
    <property type="entry name" value="AB_hydrolase_1"/>
</dbReference>
<reference evidence="2 3" key="1">
    <citation type="submission" date="2020-08" db="EMBL/GenBank/DDBJ databases">
        <title>Genome Sequencing of Nocardia wallacei strain FMUON74 and assembly.</title>
        <authorList>
            <person name="Toyokawa M."/>
            <person name="Uesaka K."/>
        </authorList>
    </citation>
    <scope>NUCLEOTIDE SEQUENCE [LARGE SCALE GENOMIC DNA]</scope>
    <source>
        <strain evidence="2 3">FMUON74</strain>
    </source>
</reference>
<protein>
    <submittedName>
        <fullName evidence="2">Epoxide hydrolase</fullName>
    </submittedName>
</protein>
<dbReference type="Gene3D" id="3.40.50.1820">
    <property type="entry name" value="alpha/beta hydrolase"/>
    <property type="match status" value="1"/>
</dbReference>